<proteinExistence type="predicted"/>
<dbReference type="Gene3D" id="1.20.80.60">
    <property type="match status" value="1"/>
</dbReference>
<dbReference type="Proteomes" id="UP000314982">
    <property type="component" value="Unassembled WGS sequence"/>
</dbReference>
<dbReference type="InterPro" id="IPR018979">
    <property type="entry name" value="FERM_N"/>
</dbReference>
<name>A0A4W5MTZ0_9TELE</name>
<evidence type="ECO:0000313" key="2">
    <source>
        <dbReference type="Ensembl" id="ENSHHUP00000041328.1"/>
    </source>
</evidence>
<evidence type="ECO:0000259" key="1">
    <source>
        <dbReference type="PROSITE" id="PS50057"/>
    </source>
</evidence>
<reference evidence="2" key="3">
    <citation type="submission" date="2025-09" db="UniProtKB">
        <authorList>
            <consortium name="Ensembl"/>
        </authorList>
    </citation>
    <scope>IDENTIFICATION</scope>
</reference>
<dbReference type="InterPro" id="IPR029071">
    <property type="entry name" value="Ubiquitin-like_domsf"/>
</dbReference>
<dbReference type="InterPro" id="IPR035963">
    <property type="entry name" value="FERM_2"/>
</dbReference>
<dbReference type="CDD" id="cd14473">
    <property type="entry name" value="FERM_B-lobe"/>
    <property type="match status" value="1"/>
</dbReference>
<dbReference type="Pfam" id="PF09379">
    <property type="entry name" value="FERM_N"/>
    <property type="match status" value="1"/>
</dbReference>
<dbReference type="Gene3D" id="3.10.20.90">
    <property type="entry name" value="Phosphatidylinositol 3-kinase Catalytic Subunit, Chain A, domain 1"/>
    <property type="match status" value="1"/>
</dbReference>
<dbReference type="InterPro" id="IPR019748">
    <property type="entry name" value="FERM_central"/>
</dbReference>
<dbReference type="SUPFAM" id="SSF47031">
    <property type="entry name" value="Second domain of FERM"/>
    <property type="match status" value="1"/>
</dbReference>
<dbReference type="PROSITE" id="PS50057">
    <property type="entry name" value="FERM_3"/>
    <property type="match status" value="1"/>
</dbReference>
<dbReference type="PANTHER" id="PTHR46900">
    <property type="entry name" value="TYROSINE-PROTEIN PHOSPHATASE NON-RECEPTOR TYPE 13"/>
    <property type="match status" value="1"/>
</dbReference>
<dbReference type="AlphaFoldDB" id="A0A4W5MTZ0"/>
<dbReference type="SUPFAM" id="SSF54236">
    <property type="entry name" value="Ubiquitin-like"/>
    <property type="match status" value="1"/>
</dbReference>
<reference evidence="2" key="2">
    <citation type="submission" date="2025-08" db="UniProtKB">
        <authorList>
            <consortium name="Ensembl"/>
        </authorList>
    </citation>
    <scope>IDENTIFICATION</scope>
</reference>
<dbReference type="PRINTS" id="PR00935">
    <property type="entry name" value="BAND41"/>
</dbReference>
<organism evidence="2 3">
    <name type="scientific">Hucho hucho</name>
    <name type="common">huchen</name>
    <dbReference type="NCBI Taxonomy" id="62062"/>
    <lineage>
        <taxon>Eukaryota</taxon>
        <taxon>Metazoa</taxon>
        <taxon>Chordata</taxon>
        <taxon>Craniata</taxon>
        <taxon>Vertebrata</taxon>
        <taxon>Euteleostomi</taxon>
        <taxon>Actinopterygii</taxon>
        <taxon>Neopterygii</taxon>
        <taxon>Teleostei</taxon>
        <taxon>Protacanthopterygii</taxon>
        <taxon>Salmoniformes</taxon>
        <taxon>Salmonidae</taxon>
        <taxon>Salmoninae</taxon>
        <taxon>Hucho</taxon>
    </lineage>
</organism>
<dbReference type="InterPro" id="IPR000299">
    <property type="entry name" value="FERM_domain"/>
</dbReference>
<feature type="domain" description="FERM" evidence="1">
    <location>
        <begin position="2"/>
        <end position="156"/>
    </location>
</feature>
<reference evidence="3" key="1">
    <citation type="submission" date="2018-06" db="EMBL/GenBank/DDBJ databases">
        <title>Genome assembly of Danube salmon.</title>
        <authorList>
            <person name="Macqueen D.J."/>
            <person name="Gundappa M.K."/>
        </authorList>
    </citation>
    <scope>NUCLEOTIDE SEQUENCE [LARGE SCALE GENOMIC DNA]</scope>
</reference>
<evidence type="ECO:0000313" key="3">
    <source>
        <dbReference type="Proteomes" id="UP000314982"/>
    </source>
</evidence>
<dbReference type="SMART" id="SM00295">
    <property type="entry name" value="B41"/>
    <property type="match status" value="1"/>
</dbReference>
<accession>A0A4W5MTZ0</accession>
<dbReference type="Pfam" id="PF00373">
    <property type="entry name" value="FERM_M"/>
    <property type="match status" value="1"/>
</dbReference>
<protein>
    <recommendedName>
        <fullName evidence="1">FERM domain-containing protein</fullName>
    </recommendedName>
</protein>
<dbReference type="InterPro" id="IPR052074">
    <property type="entry name" value="NonRcpt_TyrProt_Phosphatase"/>
</dbReference>
<dbReference type="GeneTree" id="ENSGT00940000160066"/>
<dbReference type="InterPro" id="IPR019749">
    <property type="entry name" value="Band_41_domain"/>
</dbReference>
<dbReference type="Ensembl" id="ENSHHUT00000042917.1">
    <property type="protein sequence ID" value="ENSHHUP00000041328.1"/>
    <property type="gene ID" value="ENSHHUG00000025531.1"/>
</dbReference>
<keyword evidence="3" id="KW-1185">Reference proteome</keyword>
<dbReference type="PANTHER" id="PTHR46900:SF4">
    <property type="entry name" value="FERM AND PDZ DOMAIN CONTAINING 2"/>
    <property type="match status" value="1"/>
</dbReference>
<sequence>MRELSVVMPNGQSILVKCDVKSGGGDVFDMIVAHSNLVEHFYFGLAYIDDNEFFFLDNDTKISKVAPNSWKKVPTSTFVLFFRVKFFVHDIALLLHKLTRHQYYLQLRKDILEDRLSCHEETGLYLGALALQAEYGDCMPEVFATFYLSYMVMKYL</sequence>